<dbReference type="EMBL" id="JAHRIO010091781">
    <property type="protein sequence ID" value="MEQ2188926.1"/>
    <property type="molecule type" value="Genomic_DNA"/>
</dbReference>
<dbReference type="Proteomes" id="UP001476798">
    <property type="component" value="Unassembled WGS sequence"/>
</dbReference>
<name>A0ABV0PZH4_9TELE</name>
<proteinExistence type="predicted"/>
<comment type="caution">
    <text evidence="1">The sequence shown here is derived from an EMBL/GenBank/DDBJ whole genome shotgun (WGS) entry which is preliminary data.</text>
</comment>
<gene>
    <name evidence="1" type="ORF">GOODEAATRI_019953</name>
</gene>
<sequence length="100" mass="11264">MEVWEQLMVLKHNIQPGPAAYVSDVLACSFDVGDSDYMMMIFWIPAQRLPGESFFPPPLHSVIAADPALRNINCFRISLDVNFLYLKAYCCHQTLASLAV</sequence>
<protein>
    <submittedName>
        <fullName evidence="1">Uncharacterized protein</fullName>
    </submittedName>
</protein>
<evidence type="ECO:0000313" key="2">
    <source>
        <dbReference type="Proteomes" id="UP001476798"/>
    </source>
</evidence>
<keyword evidence="2" id="KW-1185">Reference proteome</keyword>
<reference evidence="1 2" key="1">
    <citation type="submission" date="2021-06" db="EMBL/GenBank/DDBJ databases">
        <authorList>
            <person name="Palmer J.M."/>
        </authorList>
    </citation>
    <scope>NUCLEOTIDE SEQUENCE [LARGE SCALE GENOMIC DNA]</scope>
    <source>
        <strain evidence="1 2">GA_2019</strain>
        <tissue evidence="1">Muscle</tissue>
    </source>
</reference>
<accession>A0ABV0PZH4</accession>
<evidence type="ECO:0000313" key="1">
    <source>
        <dbReference type="EMBL" id="MEQ2188926.1"/>
    </source>
</evidence>
<organism evidence="1 2">
    <name type="scientific">Goodea atripinnis</name>
    <dbReference type="NCBI Taxonomy" id="208336"/>
    <lineage>
        <taxon>Eukaryota</taxon>
        <taxon>Metazoa</taxon>
        <taxon>Chordata</taxon>
        <taxon>Craniata</taxon>
        <taxon>Vertebrata</taxon>
        <taxon>Euteleostomi</taxon>
        <taxon>Actinopterygii</taxon>
        <taxon>Neopterygii</taxon>
        <taxon>Teleostei</taxon>
        <taxon>Neoteleostei</taxon>
        <taxon>Acanthomorphata</taxon>
        <taxon>Ovalentaria</taxon>
        <taxon>Atherinomorphae</taxon>
        <taxon>Cyprinodontiformes</taxon>
        <taxon>Goodeidae</taxon>
        <taxon>Goodea</taxon>
    </lineage>
</organism>